<keyword evidence="3" id="KW-0472">Membrane</keyword>
<feature type="domain" description="UPAR/Ly6" evidence="4">
    <location>
        <begin position="39"/>
        <end position="128"/>
    </location>
</feature>
<dbReference type="PANTHER" id="PTHR10036:SF3">
    <property type="entry name" value="PROTEIN SLEEPLESS-RELATED"/>
    <property type="match status" value="1"/>
</dbReference>
<keyword evidence="1" id="KW-0732">Signal</keyword>
<feature type="transmembrane region" description="Helical" evidence="3">
    <location>
        <begin position="117"/>
        <end position="137"/>
    </location>
</feature>
<keyword evidence="3" id="KW-0812">Transmembrane</keyword>
<evidence type="ECO:0000313" key="5">
    <source>
        <dbReference type="EMBL" id="CAH3103284.1"/>
    </source>
</evidence>
<dbReference type="Gene3D" id="2.10.60.10">
    <property type="entry name" value="CD59"/>
    <property type="match status" value="1"/>
</dbReference>
<evidence type="ECO:0000256" key="1">
    <source>
        <dbReference type="ARBA" id="ARBA00022729"/>
    </source>
</evidence>
<keyword evidence="3" id="KW-1133">Transmembrane helix</keyword>
<dbReference type="EMBL" id="CALNXJ010000009">
    <property type="protein sequence ID" value="CAH3103284.1"/>
    <property type="molecule type" value="Genomic_DNA"/>
</dbReference>
<reference evidence="5 6" key="1">
    <citation type="submission" date="2022-05" db="EMBL/GenBank/DDBJ databases">
        <authorList>
            <consortium name="Genoscope - CEA"/>
            <person name="William W."/>
        </authorList>
    </citation>
    <scope>NUCLEOTIDE SEQUENCE [LARGE SCALE GENOMIC DNA]</scope>
</reference>
<gene>
    <name evidence="5" type="ORF">PMEA_00034939</name>
</gene>
<keyword evidence="6" id="KW-1185">Reference proteome</keyword>
<evidence type="ECO:0000313" key="6">
    <source>
        <dbReference type="Proteomes" id="UP001159428"/>
    </source>
</evidence>
<dbReference type="CDD" id="cd00117">
    <property type="entry name" value="TFP"/>
    <property type="match status" value="1"/>
</dbReference>
<organism evidence="5 6">
    <name type="scientific">Pocillopora meandrina</name>
    <dbReference type="NCBI Taxonomy" id="46732"/>
    <lineage>
        <taxon>Eukaryota</taxon>
        <taxon>Metazoa</taxon>
        <taxon>Cnidaria</taxon>
        <taxon>Anthozoa</taxon>
        <taxon>Hexacorallia</taxon>
        <taxon>Scleractinia</taxon>
        <taxon>Astrocoeniina</taxon>
        <taxon>Pocilloporidae</taxon>
        <taxon>Pocillopora</taxon>
    </lineage>
</organism>
<name>A0AAU9W3Y8_9CNID</name>
<comment type="caution">
    <text evidence="5">The sequence shown here is derived from an EMBL/GenBank/DDBJ whole genome shotgun (WGS) entry which is preliminary data.</text>
</comment>
<feature type="non-terminal residue" evidence="5">
    <location>
        <position position="1"/>
    </location>
</feature>
<accession>A0AAU9W3Y8</accession>
<dbReference type="Proteomes" id="UP001159428">
    <property type="component" value="Unassembled WGS sequence"/>
</dbReference>
<dbReference type="Pfam" id="PF00021">
    <property type="entry name" value="UPAR_LY6"/>
    <property type="match status" value="1"/>
</dbReference>
<dbReference type="AlphaFoldDB" id="A0AAU9W3Y8"/>
<dbReference type="SUPFAM" id="SSF57302">
    <property type="entry name" value="Snake toxin-like"/>
    <property type="match status" value="1"/>
</dbReference>
<dbReference type="InterPro" id="IPR016054">
    <property type="entry name" value="LY6_UPA_recep-like"/>
</dbReference>
<protein>
    <recommendedName>
        <fullName evidence="4">UPAR/Ly6 domain-containing protein</fullName>
    </recommendedName>
</protein>
<dbReference type="PANTHER" id="PTHR10036">
    <property type="entry name" value="CD59 GLYCOPROTEIN"/>
    <property type="match status" value="1"/>
</dbReference>
<evidence type="ECO:0000256" key="2">
    <source>
        <dbReference type="ARBA" id="ARBA00023157"/>
    </source>
</evidence>
<sequence length="143" mass="16011">QFREFIKQIKFFARNSSFEMKSVNFMFALSLCISIGYAHKCYQCYSTKSWEHCATKEVTCPGEEDHCVKVKIDKNDTQHFSKGCSAKSKCKAHESCKSSDPPVECKLHCCSGDLCNVATVPMVSAIMLLVCALVAFIREVSVC</sequence>
<evidence type="ECO:0000256" key="3">
    <source>
        <dbReference type="SAM" id="Phobius"/>
    </source>
</evidence>
<proteinExistence type="predicted"/>
<dbReference type="InterPro" id="IPR045860">
    <property type="entry name" value="Snake_toxin-like_sf"/>
</dbReference>
<evidence type="ECO:0000259" key="4">
    <source>
        <dbReference type="SMART" id="SM00134"/>
    </source>
</evidence>
<keyword evidence="2" id="KW-1015">Disulfide bond</keyword>
<dbReference type="SMART" id="SM00134">
    <property type="entry name" value="LU"/>
    <property type="match status" value="1"/>
</dbReference>